<evidence type="ECO:0000256" key="2">
    <source>
        <dbReference type="ARBA" id="ARBA00022630"/>
    </source>
</evidence>
<dbReference type="InterPro" id="IPR002938">
    <property type="entry name" value="FAD-bd"/>
</dbReference>
<evidence type="ECO:0000313" key="7">
    <source>
        <dbReference type="Proteomes" id="UP001183794"/>
    </source>
</evidence>
<evidence type="ECO:0000259" key="5">
    <source>
        <dbReference type="Pfam" id="PF01494"/>
    </source>
</evidence>
<evidence type="ECO:0000313" key="6">
    <source>
        <dbReference type="EMBL" id="MDR7347573.1"/>
    </source>
</evidence>
<dbReference type="Pfam" id="PF01494">
    <property type="entry name" value="FAD_binding_3"/>
    <property type="match status" value="1"/>
</dbReference>
<dbReference type="Proteomes" id="UP001183794">
    <property type="component" value="Unassembled WGS sequence"/>
</dbReference>
<comment type="cofactor">
    <cofactor evidence="1">
        <name>FAD</name>
        <dbReference type="ChEBI" id="CHEBI:57692"/>
    </cofactor>
</comment>
<evidence type="ECO:0000256" key="3">
    <source>
        <dbReference type="ARBA" id="ARBA00022827"/>
    </source>
</evidence>
<evidence type="ECO:0000256" key="4">
    <source>
        <dbReference type="ARBA" id="ARBA00023002"/>
    </source>
</evidence>
<keyword evidence="7" id="KW-1185">Reference proteome</keyword>
<organism evidence="6 7">
    <name type="scientific">Enteractinococcus fodinae</name>
    <dbReference type="NCBI Taxonomy" id="684663"/>
    <lineage>
        <taxon>Bacteria</taxon>
        <taxon>Bacillati</taxon>
        <taxon>Actinomycetota</taxon>
        <taxon>Actinomycetes</taxon>
        <taxon>Micrococcales</taxon>
        <taxon>Micrococcaceae</taxon>
    </lineage>
</organism>
<evidence type="ECO:0000256" key="1">
    <source>
        <dbReference type="ARBA" id="ARBA00001974"/>
    </source>
</evidence>
<comment type="caution">
    <text evidence="6">The sequence shown here is derived from an EMBL/GenBank/DDBJ whole genome shotgun (WGS) entry which is preliminary data.</text>
</comment>
<dbReference type="InterPro" id="IPR036188">
    <property type="entry name" value="FAD/NAD-bd_sf"/>
</dbReference>
<accession>A0ABU2B1U2</accession>
<name>A0ABU2B1U2_9MICC</name>
<keyword evidence="4" id="KW-0560">Oxidoreductase</keyword>
<dbReference type="PANTHER" id="PTHR46496:SF1">
    <property type="entry name" value="ZEAXANTHIN EPOXIDASE, CHLOROPLASTIC"/>
    <property type="match status" value="1"/>
</dbReference>
<reference evidence="6 7" key="1">
    <citation type="submission" date="2023-07" db="EMBL/GenBank/DDBJ databases">
        <title>Sequencing the genomes of 1000 actinobacteria strains.</title>
        <authorList>
            <person name="Klenk H.-P."/>
        </authorList>
    </citation>
    <scope>NUCLEOTIDE SEQUENCE [LARGE SCALE GENOMIC DNA]</scope>
    <source>
        <strain evidence="6 7">DSM 22966</strain>
    </source>
</reference>
<keyword evidence="3" id="KW-0274">FAD</keyword>
<dbReference type="SUPFAM" id="SSF51905">
    <property type="entry name" value="FAD/NAD(P)-binding domain"/>
    <property type="match status" value="1"/>
</dbReference>
<dbReference type="Gene3D" id="3.50.50.60">
    <property type="entry name" value="FAD/NAD(P)-binding domain"/>
    <property type="match status" value="1"/>
</dbReference>
<dbReference type="EMBL" id="JAVDYJ010000001">
    <property type="protein sequence ID" value="MDR7347573.1"/>
    <property type="molecule type" value="Genomic_DNA"/>
</dbReference>
<dbReference type="PRINTS" id="PR00420">
    <property type="entry name" value="RNGMNOXGNASE"/>
</dbReference>
<feature type="domain" description="FAD-binding" evidence="5">
    <location>
        <begin position="3"/>
        <end position="327"/>
    </location>
</feature>
<keyword evidence="2" id="KW-0285">Flavoprotein</keyword>
<gene>
    <name evidence="6" type="ORF">J2S62_001830</name>
</gene>
<sequence length="378" mass="40352">MRIAVIGAGIAGLVAAASLQRDGHDVTVYEQREEPNADGAGLTLFGNAFAALDAVGLGDTVRAISDNTLPTLRTGQRTPDGTWLTTIPAQTVGQLHSLHRITLHETLLSLLEPGTLHTSAPAVVSADGRAIVHVAGTPETFDLVLAADGLRSRTRQRLGLDAGLRYSGYTAWRGVTQPGSVDLAGAAAETWGSGSIFGIVPLPEGQMYWFGTLNQPAGKRFADEPAAAAEAFAAWHHPIPEAIAATAPEAVIRHDIYDLEELPKTFGRGRTVLLGDAAHAMLPNLGQGAGQGIEDAVTLSLLLRSNRNQPLGRILARYSAIRRRRTLTLWRQSRLMARMAQASGPIATRGRNLGMRLVPPHLIASTSQRFHQWDAPVL</sequence>
<protein>
    <submittedName>
        <fullName evidence="6">2-polyprenyl-6-methoxyphenol hydroxylase-like FAD-dependent oxidoreductase</fullName>
    </submittedName>
</protein>
<proteinExistence type="predicted"/>
<dbReference type="PANTHER" id="PTHR46496">
    <property type="match status" value="1"/>
</dbReference>
<dbReference type="RefSeq" id="WP_310173941.1">
    <property type="nucleotide sequence ID" value="NZ_BAABHE010000003.1"/>
</dbReference>